<evidence type="ECO:0000313" key="1">
    <source>
        <dbReference type="Proteomes" id="UP000095287"/>
    </source>
</evidence>
<accession>A0A1I7Y610</accession>
<dbReference type="AlphaFoldDB" id="A0A1I7Y610"/>
<protein>
    <submittedName>
        <fullName evidence="2">Pecanex-like protein</fullName>
    </submittedName>
</protein>
<dbReference type="Proteomes" id="UP000095287">
    <property type="component" value="Unplaced"/>
</dbReference>
<organism evidence="1 2">
    <name type="scientific">Steinernema glaseri</name>
    <dbReference type="NCBI Taxonomy" id="37863"/>
    <lineage>
        <taxon>Eukaryota</taxon>
        <taxon>Metazoa</taxon>
        <taxon>Ecdysozoa</taxon>
        <taxon>Nematoda</taxon>
        <taxon>Chromadorea</taxon>
        <taxon>Rhabditida</taxon>
        <taxon>Tylenchina</taxon>
        <taxon>Panagrolaimomorpha</taxon>
        <taxon>Strongyloidoidea</taxon>
        <taxon>Steinernematidae</taxon>
        <taxon>Steinernema</taxon>
    </lineage>
</organism>
<evidence type="ECO:0000313" key="2">
    <source>
        <dbReference type="WBParaSite" id="L893_g12842.t1"/>
    </source>
</evidence>
<keyword evidence="1" id="KW-1185">Reference proteome</keyword>
<sequence length="92" mass="10261">VRSDGPRSKAQGLDTEANPKFSAFQFLAYTELCQRCYSTIFLFQPMIVDITTFLNPWFLLATSTSFRNSVKELIASLRGSTGFTKVHAATTT</sequence>
<name>A0A1I7Y610_9BILA</name>
<proteinExistence type="predicted"/>
<dbReference type="WBParaSite" id="L893_g12842.t1">
    <property type="protein sequence ID" value="L893_g12842.t1"/>
    <property type="gene ID" value="L893_g12842"/>
</dbReference>
<reference evidence="2" key="1">
    <citation type="submission" date="2016-11" db="UniProtKB">
        <authorList>
            <consortium name="WormBaseParasite"/>
        </authorList>
    </citation>
    <scope>IDENTIFICATION</scope>
</reference>